<dbReference type="Pfam" id="PF00999">
    <property type="entry name" value="Na_H_Exchanger"/>
    <property type="match status" value="1"/>
</dbReference>
<keyword evidence="7" id="KW-0406">Ion transport</keyword>
<dbReference type="PANTHER" id="PTHR32468">
    <property type="entry name" value="CATION/H + ANTIPORTER"/>
    <property type="match status" value="1"/>
</dbReference>
<dbReference type="GO" id="GO:0006813">
    <property type="term" value="P:potassium ion transport"/>
    <property type="evidence" value="ECO:0007669"/>
    <property type="project" value="UniProtKB-KW"/>
</dbReference>
<gene>
    <name evidence="14" type="ORF">RchiOBHm_Chr4g0446581</name>
</gene>
<evidence type="ECO:0000256" key="4">
    <source>
        <dbReference type="ARBA" id="ARBA00022692"/>
    </source>
</evidence>
<keyword evidence="6 10" id="KW-1133">Transmembrane helix</keyword>
<dbReference type="InterPro" id="IPR050794">
    <property type="entry name" value="CPA2_transporter"/>
</dbReference>
<feature type="domain" description="Cation/H(+) antiporter central" evidence="12">
    <location>
        <begin position="503"/>
        <end position="624"/>
    </location>
</feature>
<evidence type="ECO:0000259" key="11">
    <source>
        <dbReference type="Pfam" id="PF00999"/>
    </source>
</evidence>
<feature type="transmembrane region" description="Helical" evidence="10">
    <location>
        <begin position="289"/>
        <end position="315"/>
    </location>
</feature>
<feature type="transmembrane region" description="Helical" evidence="10">
    <location>
        <begin position="219"/>
        <end position="242"/>
    </location>
</feature>
<keyword evidence="2" id="KW-0813">Transport</keyword>
<feature type="transmembrane region" description="Helical" evidence="10">
    <location>
        <begin position="336"/>
        <end position="353"/>
    </location>
</feature>
<comment type="similarity">
    <text evidence="9">Belongs to the monovalent cation:proton antiporter 2 (CPA2) transporter (TC 2.A.37) family. CHX (TC 2.A.37.4) subfamily.</text>
</comment>
<proteinExistence type="inferred from homology"/>
<evidence type="ECO:0000256" key="7">
    <source>
        <dbReference type="ARBA" id="ARBA00023065"/>
    </source>
</evidence>
<dbReference type="GO" id="GO:0012505">
    <property type="term" value="C:endomembrane system"/>
    <property type="evidence" value="ECO:0007669"/>
    <property type="project" value="TreeGrafter"/>
</dbReference>
<feature type="transmembrane region" description="Helical" evidence="10">
    <location>
        <begin position="146"/>
        <end position="168"/>
    </location>
</feature>
<evidence type="ECO:0000259" key="13">
    <source>
        <dbReference type="Pfam" id="PF23259"/>
    </source>
</evidence>
<evidence type="ECO:0000256" key="1">
    <source>
        <dbReference type="ARBA" id="ARBA00004141"/>
    </source>
</evidence>
<evidence type="ECO:0000313" key="15">
    <source>
        <dbReference type="Proteomes" id="UP000238479"/>
    </source>
</evidence>
<keyword evidence="5" id="KW-0630">Potassium</keyword>
<dbReference type="InterPro" id="IPR038770">
    <property type="entry name" value="Na+/solute_symporter_sf"/>
</dbReference>
<evidence type="ECO:0000256" key="5">
    <source>
        <dbReference type="ARBA" id="ARBA00022958"/>
    </source>
</evidence>
<sequence length="786" mass="87139">MSITPASFLFNKSLTCVELPPNIHSSGMWPKLDATAAEFEFKTTSATLPMLQKKMLMTFLATQLFHLILGSFGVPFFVSQMLAGFLLGPAVVGRIKFDKNWYNDWMLSLTSQDILGTLTMFGFSMFLFLAAVKMDASLLLKTGRKAFYTGVFSLIVPLIVGFSTVGLLEYQKAKINPKEKKRVASETIFLVLSICATSFPVIVSLLSQLRILTSELGRLGLSAALVCDMLNLILTTIARAFVSTPSARKFNYKSSLVILGYSLACAFVARPALNWVIRQTPKGKPVNNGYIFVILLLALASGAHKQFVLFGPFFFGLVIPSGPPLGSTLAQKYDFMVSRVFMPLFVTNCVIMADVRELRFDAHLLVLLVTMLAKFLGTLAPALCCRIPIRDALALAFILSCKGAVEIGGYFVIYDGQLITDGIYALAMLMILFAHFSVAYAVKHLYKTSTRYAGYQQRNVLGVRPNSELKILSCIYKQDNVPAVINLLDVACPTGDNPIGLNVLHLIEMTGQDAPMLISHRMQKKTMSSFSDSEDVLVSFLNLDREYGDAVEVHPYTAVWPSKWMYEEICTLALDRLTHLIILPFHRQWTVDGAVKSEDETVRNINISVLDGSPCSVGVLVNRGPLRQNHRTEASQSQFNVALIFLGGEDDREALALTGRMTADPNITLTVFHISPTTLPENGPNWENILDFESLRKFRQNNTGNGRYVIYTEAVSESGEQTVDMLREIVHKYDLFVVGRRKEVKDSPQTSGLEDWSEFPELGIVGDMLASDDLGCRSSILVVQNQ</sequence>
<evidence type="ECO:0000256" key="8">
    <source>
        <dbReference type="ARBA" id="ARBA00023136"/>
    </source>
</evidence>
<dbReference type="InterPro" id="IPR006153">
    <property type="entry name" value="Cation/H_exchanger_TM"/>
</dbReference>
<comment type="subcellular location">
    <subcellularLocation>
        <location evidence="1">Membrane</location>
        <topology evidence="1">Multi-pass membrane protein</topology>
    </subcellularLocation>
</comment>
<dbReference type="GO" id="GO:1902600">
    <property type="term" value="P:proton transmembrane transport"/>
    <property type="evidence" value="ECO:0007669"/>
    <property type="project" value="InterPro"/>
</dbReference>
<dbReference type="InterPro" id="IPR057290">
    <property type="entry name" value="CHX17_C"/>
</dbReference>
<dbReference type="Pfam" id="PF23256">
    <property type="entry name" value="CHX17_2nd"/>
    <property type="match status" value="1"/>
</dbReference>
<dbReference type="OMA" id="HMIDDEA"/>
<dbReference type="Pfam" id="PF23259">
    <property type="entry name" value="CHX17_C"/>
    <property type="match status" value="1"/>
</dbReference>
<keyword evidence="8 10" id="KW-0472">Membrane</keyword>
<feature type="transmembrane region" description="Helical" evidence="10">
    <location>
        <begin position="392"/>
        <end position="411"/>
    </location>
</feature>
<evidence type="ECO:0000256" key="6">
    <source>
        <dbReference type="ARBA" id="ARBA00022989"/>
    </source>
</evidence>
<reference evidence="14 15" key="1">
    <citation type="journal article" date="2018" name="Nat. Genet.">
        <title>The Rosa genome provides new insights in the design of modern roses.</title>
        <authorList>
            <person name="Bendahmane M."/>
        </authorList>
    </citation>
    <scope>NUCLEOTIDE SEQUENCE [LARGE SCALE GENOMIC DNA]</scope>
    <source>
        <strain evidence="15">cv. Old Blush</strain>
    </source>
</reference>
<dbReference type="Proteomes" id="UP000238479">
    <property type="component" value="Chromosome 4"/>
</dbReference>
<evidence type="ECO:0000256" key="3">
    <source>
        <dbReference type="ARBA" id="ARBA00022538"/>
    </source>
</evidence>
<feature type="transmembrane region" description="Helical" evidence="10">
    <location>
        <begin position="423"/>
        <end position="442"/>
    </location>
</feature>
<comment type="caution">
    <text evidence="14">The sequence shown here is derived from an EMBL/GenBank/DDBJ whole genome shotgun (WGS) entry which is preliminary data.</text>
</comment>
<evidence type="ECO:0000256" key="10">
    <source>
        <dbReference type="SAM" id="Phobius"/>
    </source>
</evidence>
<dbReference type="GO" id="GO:0015297">
    <property type="term" value="F:antiporter activity"/>
    <property type="evidence" value="ECO:0007669"/>
    <property type="project" value="InterPro"/>
</dbReference>
<dbReference type="Gene3D" id="1.20.1530.20">
    <property type="match status" value="1"/>
</dbReference>
<protein>
    <submittedName>
        <fullName evidence="14">Putative cation/H+ exchanger</fullName>
    </submittedName>
</protein>
<dbReference type="EMBL" id="PDCK01000042">
    <property type="protein sequence ID" value="PRQ41409.1"/>
    <property type="molecule type" value="Genomic_DNA"/>
</dbReference>
<evidence type="ECO:0000256" key="9">
    <source>
        <dbReference type="ARBA" id="ARBA00038341"/>
    </source>
</evidence>
<dbReference type="Gramene" id="PRQ41409">
    <property type="protein sequence ID" value="PRQ41409"/>
    <property type="gene ID" value="RchiOBHm_Chr4g0446581"/>
</dbReference>
<keyword evidence="3" id="KW-0633">Potassium transport</keyword>
<feature type="domain" description="Cation/H+ exchanger transmembrane" evidence="11">
    <location>
        <begin position="68"/>
        <end position="436"/>
    </location>
</feature>
<name>A0A2P6R4W9_ROSCH</name>
<evidence type="ECO:0000313" key="14">
    <source>
        <dbReference type="EMBL" id="PRQ41409.1"/>
    </source>
</evidence>
<dbReference type="GO" id="GO:0006885">
    <property type="term" value="P:regulation of pH"/>
    <property type="evidence" value="ECO:0007669"/>
    <property type="project" value="TreeGrafter"/>
</dbReference>
<feature type="domain" description="Cation/H(+) antiporter C-terminal" evidence="13">
    <location>
        <begin position="640"/>
        <end position="785"/>
    </location>
</feature>
<feature type="transmembrane region" description="Helical" evidence="10">
    <location>
        <begin position="64"/>
        <end position="93"/>
    </location>
</feature>
<dbReference type="InterPro" id="IPR057291">
    <property type="entry name" value="CHX17_2nd"/>
</dbReference>
<evidence type="ECO:0000256" key="2">
    <source>
        <dbReference type="ARBA" id="ARBA00022448"/>
    </source>
</evidence>
<dbReference type="GO" id="GO:0016020">
    <property type="term" value="C:membrane"/>
    <property type="evidence" value="ECO:0007669"/>
    <property type="project" value="UniProtKB-SubCell"/>
</dbReference>
<organism evidence="14 15">
    <name type="scientific">Rosa chinensis</name>
    <name type="common">China rose</name>
    <dbReference type="NCBI Taxonomy" id="74649"/>
    <lineage>
        <taxon>Eukaryota</taxon>
        <taxon>Viridiplantae</taxon>
        <taxon>Streptophyta</taxon>
        <taxon>Embryophyta</taxon>
        <taxon>Tracheophyta</taxon>
        <taxon>Spermatophyta</taxon>
        <taxon>Magnoliopsida</taxon>
        <taxon>eudicotyledons</taxon>
        <taxon>Gunneridae</taxon>
        <taxon>Pentapetalae</taxon>
        <taxon>rosids</taxon>
        <taxon>fabids</taxon>
        <taxon>Rosales</taxon>
        <taxon>Rosaceae</taxon>
        <taxon>Rosoideae</taxon>
        <taxon>Rosoideae incertae sedis</taxon>
        <taxon>Rosa</taxon>
    </lineage>
</organism>
<evidence type="ECO:0000259" key="12">
    <source>
        <dbReference type="Pfam" id="PF23256"/>
    </source>
</evidence>
<feature type="transmembrane region" description="Helical" evidence="10">
    <location>
        <begin position="188"/>
        <end position="207"/>
    </location>
</feature>
<accession>A0A2P6R4W9</accession>
<dbReference type="PANTHER" id="PTHR32468:SF165">
    <property type="entry name" value="CATION_H(+) ANTIPORTER 3-LIKE"/>
    <property type="match status" value="1"/>
</dbReference>
<feature type="transmembrane region" description="Helical" evidence="10">
    <location>
        <begin position="114"/>
        <end position="134"/>
    </location>
</feature>
<feature type="transmembrane region" description="Helical" evidence="10">
    <location>
        <begin position="365"/>
        <end position="385"/>
    </location>
</feature>
<keyword evidence="4 10" id="KW-0812">Transmembrane</keyword>
<dbReference type="AlphaFoldDB" id="A0A2P6R4W9"/>
<keyword evidence="15" id="KW-1185">Reference proteome</keyword>